<dbReference type="Pfam" id="PF13622">
    <property type="entry name" value="4HBT_3"/>
    <property type="match status" value="1"/>
</dbReference>
<proteinExistence type="predicted"/>
<dbReference type="Pfam" id="PF20789">
    <property type="entry name" value="4HBT_3C"/>
    <property type="match status" value="1"/>
</dbReference>
<reference evidence="4 5" key="1">
    <citation type="journal article" date="2014" name="Front. Genet.">
        <title>Genome and metabolic network of "Candidatus Phaeomarinobacter ectocarpi" Ec32, a new candidate genus of Alphaproteobacteria frequently associated with brown algae.</title>
        <authorList>
            <person name="Dittami S.M."/>
            <person name="Barbeyron T."/>
            <person name="Boyen C."/>
            <person name="Cambefort J."/>
            <person name="Collet G."/>
            <person name="Delage L."/>
            <person name="Gobet A."/>
            <person name="Groisillier A."/>
            <person name="Leblanc C."/>
            <person name="Michel G."/>
            <person name="Scornet D."/>
            <person name="Siegel A."/>
            <person name="Tapia J.E."/>
            <person name="Tonon T."/>
        </authorList>
    </citation>
    <scope>NUCLEOTIDE SEQUENCE [LARGE SCALE GENOMIC DNA]</scope>
    <source>
        <strain evidence="4 5">Ec32</strain>
    </source>
</reference>
<gene>
    <name evidence="4" type="ORF">BN1012_Phect896</name>
</gene>
<dbReference type="Proteomes" id="UP000032160">
    <property type="component" value="Chromosome I"/>
</dbReference>
<accession>X5ML31</accession>
<name>X5ML31_9HYPH</name>
<evidence type="ECO:0000256" key="1">
    <source>
        <dbReference type="SAM" id="MobiDB-lite"/>
    </source>
</evidence>
<dbReference type="Gene3D" id="2.40.160.210">
    <property type="entry name" value="Acyl-CoA thioesterase, double hotdog domain"/>
    <property type="match status" value="1"/>
</dbReference>
<dbReference type="EMBL" id="HG966617">
    <property type="protein sequence ID" value="CDO59110.1"/>
    <property type="molecule type" value="Genomic_DNA"/>
</dbReference>
<feature type="region of interest" description="Disordered" evidence="1">
    <location>
        <begin position="1"/>
        <end position="24"/>
    </location>
</feature>
<dbReference type="SUPFAM" id="SSF54637">
    <property type="entry name" value="Thioesterase/thiol ester dehydrase-isomerase"/>
    <property type="match status" value="2"/>
</dbReference>
<keyword evidence="5" id="KW-1185">Reference proteome</keyword>
<sequence length="262" mass="28261">MTNSAEKTKGPVVERAGDEWRPTDHAMGPFGGLHGGVVSGLLTSELEAMGIDKGWGQPVSATAYLVRPAPLEAFETRTEIVREGARLTVVENSLIAGGKLRSKVSMAFLNDVPVPGMEPHPDAPSDPNALTGWDFSPVFNTKTYLSAVEVRDDEAARMVWVRPKQPLTAASTPFAQTIAIADYATLFVTYLDGERPKAGGWPNADISLHLSRLPEGEWIGVRPRSSWHPNGTGFTEAEIFDARGWIGRSGQSVALLPMPEDA</sequence>
<dbReference type="InterPro" id="IPR049449">
    <property type="entry name" value="TesB_ACOT8-like_N"/>
</dbReference>
<dbReference type="STRING" id="1458461.BN1012_Phect896"/>
<dbReference type="InterPro" id="IPR049450">
    <property type="entry name" value="ACOT8-like_C"/>
</dbReference>
<dbReference type="OrthoDB" id="7266194at2"/>
<dbReference type="InterPro" id="IPR042171">
    <property type="entry name" value="Acyl-CoA_hotdog"/>
</dbReference>
<dbReference type="HOGENOM" id="CLU_074337_1_0_5"/>
<feature type="domain" description="Acyl-CoA thioesterase-like C-terminal" evidence="3">
    <location>
        <begin position="152"/>
        <end position="254"/>
    </location>
</feature>
<evidence type="ECO:0000259" key="2">
    <source>
        <dbReference type="Pfam" id="PF13622"/>
    </source>
</evidence>
<dbReference type="RefSeq" id="WP_043949870.1">
    <property type="nucleotide sequence ID" value="NZ_HG966617.1"/>
</dbReference>
<organism evidence="4 5">
    <name type="scientific">Candidatus Phaeomarinibacter ectocarpi</name>
    <dbReference type="NCBI Taxonomy" id="1458461"/>
    <lineage>
        <taxon>Bacteria</taxon>
        <taxon>Pseudomonadati</taxon>
        <taxon>Pseudomonadota</taxon>
        <taxon>Alphaproteobacteria</taxon>
        <taxon>Hyphomicrobiales</taxon>
        <taxon>Parvibaculaceae</taxon>
        <taxon>Candidatus Phaeomarinibacter</taxon>
    </lineage>
</organism>
<evidence type="ECO:0000259" key="3">
    <source>
        <dbReference type="Pfam" id="PF20789"/>
    </source>
</evidence>
<dbReference type="InterPro" id="IPR029069">
    <property type="entry name" value="HotDog_dom_sf"/>
</dbReference>
<dbReference type="AlphaFoldDB" id="X5ML31"/>
<dbReference type="KEGG" id="pect:BN1012_Phect896"/>
<evidence type="ECO:0000313" key="5">
    <source>
        <dbReference type="Proteomes" id="UP000032160"/>
    </source>
</evidence>
<evidence type="ECO:0000313" key="4">
    <source>
        <dbReference type="EMBL" id="CDO59110.1"/>
    </source>
</evidence>
<protein>
    <submittedName>
        <fullName evidence="4">TesB-like acyl-CoA thioesterase 5</fullName>
    </submittedName>
</protein>
<feature type="domain" description="Acyl-CoA thioesterase-like N-terminal HotDog" evidence="2">
    <location>
        <begin position="26"/>
        <end position="102"/>
    </location>
</feature>
<feature type="compositionally biased region" description="Basic and acidic residues" evidence="1">
    <location>
        <begin position="15"/>
        <end position="24"/>
    </location>
</feature>